<dbReference type="Proteomes" id="UP000475862">
    <property type="component" value="Unassembled WGS sequence"/>
</dbReference>
<evidence type="ECO:0000256" key="1">
    <source>
        <dbReference type="SAM" id="Phobius"/>
    </source>
</evidence>
<name>A0A6G0T6E3_APHGL</name>
<proteinExistence type="predicted"/>
<dbReference type="EMBL" id="VYZN01000054">
    <property type="protein sequence ID" value="KAE9526814.1"/>
    <property type="molecule type" value="Genomic_DNA"/>
</dbReference>
<sequence length="181" mass="21529">MFHYKAFYKYIEPYKSILSGSRFIAYSDQKSNKGWWTFSLYVIFSFLLFQSSSAVARYIFLYEWVMWQFEFQCYMVLITIFKTKMFSGDGGIPVKVSNDSKKKKKIVCLFILITIIFEIIIQFGCVIESTNSINHNLIHFLLFIPDDPFTVIILKITGYRTYKLVQFQQKFQLVLKDIRKV</sequence>
<reference evidence="2 3" key="1">
    <citation type="submission" date="2019-08" db="EMBL/GenBank/DDBJ databases">
        <title>The genome of the soybean aphid Biotype 1, its phylome, world population structure and adaptation to the North American continent.</title>
        <authorList>
            <person name="Giordano R."/>
            <person name="Donthu R.K."/>
            <person name="Hernandez A.G."/>
            <person name="Wright C.L."/>
            <person name="Zimin A.V."/>
        </authorList>
    </citation>
    <scope>NUCLEOTIDE SEQUENCE [LARGE SCALE GENOMIC DNA]</scope>
    <source>
        <tissue evidence="2">Whole aphids</tissue>
    </source>
</reference>
<organism evidence="2 3">
    <name type="scientific">Aphis glycines</name>
    <name type="common">Soybean aphid</name>
    <dbReference type="NCBI Taxonomy" id="307491"/>
    <lineage>
        <taxon>Eukaryota</taxon>
        <taxon>Metazoa</taxon>
        <taxon>Ecdysozoa</taxon>
        <taxon>Arthropoda</taxon>
        <taxon>Hexapoda</taxon>
        <taxon>Insecta</taxon>
        <taxon>Pterygota</taxon>
        <taxon>Neoptera</taxon>
        <taxon>Paraneoptera</taxon>
        <taxon>Hemiptera</taxon>
        <taxon>Sternorrhyncha</taxon>
        <taxon>Aphidomorpha</taxon>
        <taxon>Aphidoidea</taxon>
        <taxon>Aphididae</taxon>
        <taxon>Aphidini</taxon>
        <taxon>Aphis</taxon>
        <taxon>Aphis</taxon>
    </lineage>
</organism>
<keyword evidence="1" id="KW-0472">Membrane</keyword>
<comment type="caution">
    <text evidence="2">The sequence shown here is derived from an EMBL/GenBank/DDBJ whole genome shotgun (WGS) entry which is preliminary data.</text>
</comment>
<dbReference type="AlphaFoldDB" id="A0A6G0T6E3"/>
<protein>
    <submittedName>
        <fullName evidence="2">Uncharacterized protein</fullName>
    </submittedName>
</protein>
<keyword evidence="1" id="KW-1133">Transmembrane helix</keyword>
<accession>A0A6G0T6E3</accession>
<feature type="transmembrane region" description="Helical" evidence="1">
    <location>
        <begin position="66"/>
        <end position="85"/>
    </location>
</feature>
<evidence type="ECO:0000313" key="2">
    <source>
        <dbReference type="EMBL" id="KAE9526814.1"/>
    </source>
</evidence>
<feature type="transmembrane region" description="Helical" evidence="1">
    <location>
        <begin position="38"/>
        <end position="60"/>
    </location>
</feature>
<evidence type="ECO:0000313" key="3">
    <source>
        <dbReference type="Proteomes" id="UP000475862"/>
    </source>
</evidence>
<gene>
    <name evidence="2" type="ORF">AGLY_013462</name>
</gene>
<keyword evidence="1" id="KW-0812">Transmembrane</keyword>
<keyword evidence="3" id="KW-1185">Reference proteome</keyword>
<feature type="transmembrane region" description="Helical" evidence="1">
    <location>
        <begin position="106"/>
        <end position="124"/>
    </location>
</feature>